<accession>A0A8X7WKX6</accession>
<evidence type="ECO:0000256" key="1">
    <source>
        <dbReference type="SAM" id="MobiDB-lite"/>
    </source>
</evidence>
<dbReference type="AlphaFoldDB" id="A0A8X7WKX6"/>
<comment type="caution">
    <text evidence="2">The sequence shown here is derived from an EMBL/GenBank/DDBJ whole genome shotgun (WGS) entry which is preliminary data.</text>
</comment>
<feature type="region of interest" description="Disordered" evidence="1">
    <location>
        <begin position="85"/>
        <end position="105"/>
    </location>
</feature>
<gene>
    <name evidence="2" type="ORF">Bca52824_002819</name>
</gene>
<evidence type="ECO:0000313" key="3">
    <source>
        <dbReference type="Proteomes" id="UP000886595"/>
    </source>
</evidence>
<dbReference type="Proteomes" id="UP000886595">
    <property type="component" value="Unassembled WGS sequence"/>
</dbReference>
<sequence length="230" mass="25541">MIVPGVTRECCCMVVRLIKKPQRSTKATMEKEKVKCIRNKIPNGSRPPKEETRDLIPTVAATDLSKGAQGIGVHVGNNQGINLRKRKGDSEQRRTKRVSQRQEEFSTAPITVPEMQQEQNTISNTDAEVNAKSMVLEYGPSTELVDVNMEKDPKLVKESVEFGKDNLDDVVMDIDDSGINMEGTEELVSGDEDFQNLTDGEMEDLNIVQEDTGGNTEGVPPTGRQEMKNF</sequence>
<proteinExistence type="predicted"/>
<keyword evidence="3" id="KW-1185">Reference proteome</keyword>
<name>A0A8X7WKX6_BRACI</name>
<protein>
    <submittedName>
        <fullName evidence="2">Uncharacterized protein</fullName>
    </submittedName>
</protein>
<feature type="region of interest" description="Disordered" evidence="1">
    <location>
        <begin position="207"/>
        <end position="230"/>
    </location>
</feature>
<evidence type="ECO:0000313" key="2">
    <source>
        <dbReference type="EMBL" id="KAG2331639.1"/>
    </source>
</evidence>
<organism evidence="2 3">
    <name type="scientific">Brassica carinata</name>
    <name type="common">Ethiopian mustard</name>
    <name type="synonym">Abyssinian cabbage</name>
    <dbReference type="NCBI Taxonomy" id="52824"/>
    <lineage>
        <taxon>Eukaryota</taxon>
        <taxon>Viridiplantae</taxon>
        <taxon>Streptophyta</taxon>
        <taxon>Embryophyta</taxon>
        <taxon>Tracheophyta</taxon>
        <taxon>Spermatophyta</taxon>
        <taxon>Magnoliopsida</taxon>
        <taxon>eudicotyledons</taxon>
        <taxon>Gunneridae</taxon>
        <taxon>Pentapetalae</taxon>
        <taxon>rosids</taxon>
        <taxon>malvids</taxon>
        <taxon>Brassicales</taxon>
        <taxon>Brassicaceae</taxon>
        <taxon>Brassiceae</taxon>
        <taxon>Brassica</taxon>
    </lineage>
</organism>
<reference evidence="2 3" key="1">
    <citation type="submission" date="2020-02" db="EMBL/GenBank/DDBJ databases">
        <authorList>
            <person name="Ma Q."/>
            <person name="Huang Y."/>
            <person name="Song X."/>
            <person name="Pei D."/>
        </authorList>
    </citation>
    <scope>NUCLEOTIDE SEQUENCE [LARGE SCALE GENOMIC DNA]</scope>
    <source>
        <strain evidence="2">Sxm20200214</strain>
        <tissue evidence="2">Leaf</tissue>
    </source>
</reference>
<dbReference type="EMBL" id="JAAMPC010000001">
    <property type="protein sequence ID" value="KAG2331639.1"/>
    <property type="molecule type" value="Genomic_DNA"/>
</dbReference>